<reference evidence="2 3" key="1">
    <citation type="submission" date="2024-06" db="EMBL/GenBank/DDBJ databases">
        <authorList>
            <person name="Pan Q."/>
            <person name="Wen M."/>
            <person name="Jouanno E."/>
            <person name="Zahm M."/>
            <person name="Klopp C."/>
            <person name="Cabau C."/>
            <person name="Louis A."/>
            <person name="Berthelot C."/>
            <person name="Parey E."/>
            <person name="Roest Crollius H."/>
            <person name="Montfort J."/>
            <person name="Robinson-Rechavi M."/>
            <person name="Bouchez O."/>
            <person name="Lampietro C."/>
            <person name="Lopez Roques C."/>
            <person name="Donnadieu C."/>
            <person name="Postlethwait J."/>
            <person name="Bobe J."/>
            <person name="Verreycken H."/>
            <person name="Guiguen Y."/>
        </authorList>
    </citation>
    <scope>NUCLEOTIDE SEQUENCE [LARGE SCALE GENOMIC DNA]</scope>
    <source>
        <strain evidence="2">Up_M1</strain>
        <tissue evidence="2">Testis</tissue>
    </source>
</reference>
<keyword evidence="3" id="KW-1185">Reference proteome</keyword>
<dbReference type="EMBL" id="JAGEUA010000008">
    <property type="protein sequence ID" value="KAL0968411.1"/>
    <property type="molecule type" value="Genomic_DNA"/>
</dbReference>
<feature type="region of interest" description="Disordered" evidence="1">
    <location>
        <begin position="1"/>
        <end position="32"/>
    </location>
</feature>
<feature type="compositionally biased region" description="Polar residues" evidence="1">
    <location>
        <begin position="1"/>
        <end position="15"/>
    </location>
</feature>
<proteinExistence type="predicted"/>
<evidence type="ECO:0000313" key="2">
    <source>
        <dbReference type="EMBL" id="KAL0968411.1"/>
    </source>
</evidence>
<accession>A0ABD0WS58</accession>
<comment type="caution">
    <text evidence="2">The sequence shown here is derived from an EMBL/GenBank/DDBJ whole genome shotgun (WGS) entry which is preliminary data.</text>
</comment>
<evidence type="ECO:0000313" key="3">
    <source>
        <dbReference type="Proteomes" id="UP001557470"/>
    </source>
</evidence>
<gene>
    <name evidence="2" type="ORF">UPYG_G00266540</name>
</gene>
<evidence type="ECO:0000256" key="1">
    <source>
        <dbReference type="SAM" id="MobiDB-lite"/>
    </source>
</evidence>
<protein>
    <submittedName>
        <fullName evidence="2">Uncharacterized protein</fullName>
    </submittedName>
</protein>
<dbReference type="AlphaFoldDB" id="A0ABD0WS58"/>
<name>A0ABD0WS58_UMBPY</name>
<organism evidence="2 3">
    <name type="scientific">Umbra pygmaea</name>
    <name type="common">Eastern mudminnow</name>
    <dbReference type="NCBI Taxonomy" id="75934"/>
    <lineage>
        <taxon>Eukaryota</taxon>
        <taxon>Metazoa</taxon>
        <taxon>Chordata</taxon>
        <taxon>Craniata</taxon>
        <taxon>Vertebrata</taxon>
        <taxon>Euteleostomi</taxon>
        <taxon>Actinopterygii</taxon>
        <taxon>Neopterygii</taxon>
        <taxon>Teleostei</taxon>
        <taxon>Protacanthopterygii</taxon>
        <taxon>Esociformes</taxon>
        <taxon>Umbridae</taxon>
        <taxon>Umbra</taxon>
    </lineage>
</organism>
<dbReference type="Proteomes" id="UP001557470">
    <property type="component" value="Unassembled WGS sequence"/>
</dbReference>
<sequence>MFQHMQQVTLSQNEPPNKMETKGKSLKQGTDPSAPLLVICHFRREREGAAPHAESDYALQYPQDELELYSLEEDYYSEDQHGWVDGWLNYPAEPLVQCLTEADDNRDQHEQQVLGGSER</sequence>